<dbReference type="GO" id="GO:0005840">
    <property type="term" value="C:ribosome"/>
    <property type="evidence" value="ECO:0007669"/>
    <property type="project" value="UniProtKB-KW"/>
</dbReference>
<keyword evidence="2" id="KW-0689">Ribosomal protein</keyword>
<dbReference type="GO" id="GO:0005739">
    <property type="term" value="C:mitochondrion"/>
    <property type="evidence" value="ECO:0007669"/>
    <property type="project" value="UniProtKB-SubCell"/>
</dbReference>
<dbReference type="InterPro" id="IPR007741">
    <property type="entry name" value="Ribosomal_mL43/mS25/NADH_DH"/>
</dbReference>
<organism evidence="6 7">
    <name type="scientific">Cyberlindnera jadinii (strain ATCC 18201 / CBS 1600 / BCRC 20928 / JCM 3617 / NBRC 0987 / NRRL Y-1542)</name>
    <name type="common">Torula yeast</name>
    <name type="synonym">Candida utilis</name>
    <dbReference type="NCBI Taxonomy" id="983966"/>
    <lineage>
        <taxon>Eukaryota</taxon>
        <taxon>Fungi</taxon>
        <taxon>Dikarya</taxon>
        <taxon>Ascomycota</taxon>
        <taxon>Saccharomycotina</taxon>
        <taxon>Saccharomycetes</taxon>
        <taxon>Phaffomycetales</taxon>
        <taxon>Phaffomycetaceae</taxon>
        <taxon>Cyberlindnera</taxon>
    </lineage>
</organism>
<evidence type="ECO:0000313" key="6">
    <source>
        <dbReference type="EMBL" id="CEP20707.1"/>
    </source>
</evidence>
<dbReference type="Pfam" id="PF05047">
    <property type="entry name" value="L51_S25_CI-B8"/>
    <property type="match status" value="1"/>
</dbReference>
<dbReference type="PANTHER" id="PTHR13274">
    <property type="entry name" value="MITOCHONDRIAL RIBOSOMAL PROTEIN S25"/>
    <property type="match status" value="1"/>
</dbReference>
<dbReference type="SUPFAM" id="SSF52833">
    <property type="entry name" value="Thioredoxin-like"/>
    <property type="match status" value="1"/>
</dbReference>
<dbReference type="GO" id="GO:0003735">
    <property type="term" value="F:structural constituent of ribosome"/>
    <property type="evidence" value="ECO:0007669"/>
    <property type="project" value="InterPro"/>
</dbReference>
<dbReference type="GO" id="GO:1990904">
    <property type="term" value="C:ribonucleoprotein complex"/>
    <property type="evidence" value="ECO:0007669"/>
    <property type="project" value="UniProtKB-KW"/>
</dbReference>
<evidence type="ECO:0000256" key="4">
    <source>
        <dbReference type="ARBA" id="ARBA00023274"/>
    </source>
</evidence>
<evidence type="ECO:0000256" key="3">
    <source>
        <dbReference type="ARBA" id="ARBA00023128"/>
    </source>
</evidence>
<dbReference type="PANTHER" id="PTHR13274:SF2">
    <property type="entry name" value="SMALL RIBOSOMAL SUBUNIT PROTEIN MS25"/>
    <property type="match status" value="1"/>
</dbReference>
<reference evidence="7" key="1">
    <citation type="journal article" date="2015" name="J. Biotechnol.">
        <title>The structure of the Cyberlindnera jadinii genome and its relation to Candida utilis analyzed by the occurrence of single nucleotide polymorphisms.</title>
        <authorList>
            <person name="Rupp O."/>
            <person name="Brinkrolf K."/>
            <person name="Buerth C."/>
            <person name="Kunigo M."/>
            <person name="Schneider J."/>
            <person name="Jaenicke S."/>
            <person name="Goesmann A."/>
            <person name="Puehler A."/>
            <person name="Jaeger K.-E."/>
            <person name="Ernst J.F."/>
        </authorList>
    </citation>
    <scope>NUCLEOTIDE SEQUENCE [LARGE SCALE GENOMIC DNA]</scope>
    <source>
        <strain evidence="7">ATCC 18201 / CBS 1600 / BCRC 20928 / JCM 3617 / NBRC 0987 / NRRL Y-1542</strain>
    </source>
</reference>
<dbReference type="Proteomes" id="UP000038830">
    <property type="component" value="Unassembled WGS sequence"/>
</dbReference>
<evidence type="ECO:0000313" key="7">
    <source>
        <dbReference type="Proteomes" id="UP000038830"/>
    </source>
</evidence>
<comment type="subcellular location">
    <subcellularLocation>
        <location evidence="1">Mitochondrion</location>
    </subcellularLocation>
</comment>
<proteinExistence type="predicted"/>
<dbReference type="EMBL" id="CDQK01000001">
    <property type="protein sequence ID" value="CEP20707.1"/>
    <property type="molecule type" value="Genomic_DNA"/>
</dbReference>
<keyword evidence="3" id="KW-0496">Mitochondrion</keyword>
<dbReference type="AlphaFoldDB" id="A0A0H5BZX3"/>
<evidence type="ECO:0000256" key="1">
    <source>
        <dbReference type="ARBA" id="ARBA00004173"/>
    </source>
</evidence>
<protein>
    <recommendedName>
        <fullName evidence="5">Ribosomal protein/NADH dehydrogenase domain-containing protein</fullName>
    </recommendedName>
</protein>
<evidence type="ECO:0000256" key="2">
    <source>
        <dbReference type="ARBA" id="ARBA00022980"/>
    </source>
</evidence>
<dbReference type="Gene3D" id="3.40.30.10">
    <property type="entry name" value="Glutaredoxin"/>
    <property type="match status" value="1"/>
</dbReference>
<dbReference type="InterPro" id="IPR040049">
    <property type="entry name" value="Ribosomal_mS25/mL61"/>
</dbReference>
<gene>
    <name evidence="6" type="ORF">BN1211_0637</name>
</gene>
<keyword evidence="4" id="KW-0687">Ribonucleoprotein</keyword>
<name>A0A0H5BZX3_CYBJN</name>
<accession>A0A0H5BZX3</accession>
<dbReference type="SMART" id="SM00916">
    <property type="entry name" value="L51_S25_CI-B8"/>
    <property type="match status" value="1"/>
</dbReference>
<feature type="domain" description="Ribosomal protein/NADH dehydrogenase" evidence="5">
    <location>
        <begin position="1"/>
        <end position="75"/>
    </location>
</feature>
<dbReference type="InterPro" id="IPR036249">
    <property type="entry name" value="Thioredoxin-like_sf"/>
</dbReference>
<sequence>MQTRKFWRENLPRVQFFNPSLPITVIRVEPEAGEAKQVPAVLKVEFKDGEVKKVDVKHKHSSEILKLFVKMTGATPAEEIVHTPQL</sequence>
<evidence type="ECO:0000259" key="5">
    <source>
        <dbReference type="SMART" id="SM00916"/>
    </source>
</evidence>